<dbReference type="OrthoDB" id="4968544at2759"/>
<protein>
    <submittedName>
        <fullName evidence="4">TerD domain-containing protein</fullName>
    </submittedName>
</protein>
<dbReference type="Proteomes" id="UP000267096">
    <property type="component" value="Unassembled WGS sequence"/>
</dbReference>
<sequence length="414" mass="44145">MVQYGSIQLPIPPPKELPSFITQQHHPKRPPPTSISSSSGTVIPPPVPPQLHPFPPPPTGQPSITIAPPTPCPVTPPAPVTAQSSVTSGQSTVSSSPPAEIPVTTTESVNTGQIPTKMMTQSGNDIGQSAAKDQANKAQPTSKTQNQRPQPIAVAMSEAESDLTKLEGQGEQQPTEGNSGMFGWIQKTVTQSAFLSKVADKAKTGMDSVLTTLDPGMKDFLKSDGSVDLVIASDNGRLITAVADGFRRVFTNVTFRGMGTPGSNALLPQIIGHTFALRYAKERIQLLQRSGLAGGTKASAIVAMQPFLHDVDGTWYESVVFALQKGDVNVHVFTQPIEVDQRVIAALKEHTPIDYAANAFSTPVSIGYAEVYGMDPDDWQQTMLSFSSSELYRMACAALAAAFKRKLERGLEGD</sequence>
<proteinExistence type="predicted"/>
<dbReference type="EMBL" id="UYRR01032258">
    <property type="protein sequence ID" value="VDK54825.1"/>
    <property type="molecule type" value="Genomic_DNA"/>
</dbReference>
<name>A0A0M3K4N9_ANISI</name>
<dbReference type="GO" id="GO:0005737">
    <property type="term" value="C:cytoplasm"/>
    <property type="evidence" value="ECO:0007669"/>
    <property type="project" value="TreeGrafter"/>
</dbReference>
<dbReference type="PANTHER" id="PTHR23276:SF2">
    <property type="entry name" value="PROTEIN PRRC1"/>
    <property type="match status" value="1"/>
</dbReference>
<dbReference type="AlphaFoldDB" id="A0A0M3K4N9"/>
<feature type="compositionally biased region" description="Low complexity" evidence="1">
    <location>
        <begin position="80"/>
        <end position="96"/>
    </location>
</feature>
<evidence type="ECO:0000313" key="2">
    <source>
        <dbReference type="EMBL" id="VDK54825.1"/>
    </source>
</evidence>
<dbReference type="InterPro" id="IPR026534">
    <property type="entry name" value="PRRC1"/>
</dbReference>
<dbReference type="InterPro" id="IPR029001">
    <property type="entry name" value="ITPase-like_fam"/>
</dbReference>
<feature type="compositionally biased region" description="Pro residues" evidence="1">
    <location>
        <begin position="68"/>
        <end position="79"/>
    </location>
</feature>
<organism evidence="4">
    <name type="scientific">Anisakis simplex</name>
    <name type="common">Herring worm</name>
    <dbReference type="NCBI Taxonomy" id="6269"/>
    <lineage>
        <taxon>Eukaryota</taxon>
        <taxon>Metazoa</taxon>
        <taxon>Ecdysozoa</taxon>
        <taxon>Nematoda</taxon>
        <taxon>Chromadorea</taxon>
        <taxon>Rhabditida</taxon>
        <taxon>Spirurina</taxon>
        <taxon>Ascaridomorpha</taxon>
        <taxon>Ascaridoidea</taxon>
        <taxon>Anisakidae</taxon>
        <taxon>Anisakis</taxon>
        <taxon>Anisakis simplex complex</taxon>
    </lineage>
</organism>
<reference evidence="4" key="1">
    <citation type="submission" date="2017-02" db="UniProtKB">
        <authorList>
            <consortium name="WormBaseParasite"/>
        </authorList>
    </citation>
    <scope>IDENTIFICATION</scope>
</reference>
<reference evidence="2 3" key="2">
    <citation type="submission" date="2018-11" db="EMBL/GenBank/DDBJ databases">
        <authorList>
            <consortium name="Pathogen Informatics"/>
        </authorList>
    </citation>
    <scope>NUCLEOTIDE SEQUENCE [LARGE SCALE GENOMIC DNA]</scope>
</reference>
<evidence type="ECO:0000256" key="1">
    <source>
        <dbReference type="SAM" id="MobiDB-lite"/>
    </source>
</evidence>
<evidence type="ECO:0000313" key="4">
    <source>
        <dbReference type="WBParaSite" id="ASIM_0001593001-mRNA-1"/>
    </source>
</evidence>
<feature type="compositionally biased region" description="Polar residues" evidence="1">
    <location>
        <begin position="136"/>
        <end position="149"/>
    </location>
</feature>
<gene>
    <name evidence="2" type="ORF">ASIM_LOCUS15335</name>
</gene>
<feature type="compositionally biased region" description="Pro residues" evidence="1">
    <location>
        <begin position="43"/>
        <end position="60"/>
    </location>
</feature>
<accession>A0A0M3K4N9</accession>
<keyword evidence="3" id="KW-1185">Reference proteome</keyword>
<dbReference type="PANTHER" id="PTHR23276">
    <property type="entry name" value="PROTEIN PRRC1"/>
    <property type="match status" value="1"/>
</dbReference>
<dbReference type="Gene3D" id="3.90.950.10">
    <property type="match status" value="1"/>
</dbReference>
<feature type="compositionally biased region" description="Polar residues" evidence="1">
    <location>
        <begin position="103"/>
        <end position="127"/>
    </location>
</feature>
<feature type="region of interest" description="Disordered" evidence="1">
    <location>
        <begin position="1"/>
        <end position="181"/>
    </location>
</feature>
<dbReference type="GO" id="GO:0034237">
    <property type="term" value="F:protein kinase A regulatory subunit binding"/>
    <property type="evidence" value="ECO:0007669"/>
    <property type="project" value="TreeGrafter"/>
</dbReference>
<evidence type="ECO:0000313" key="3">
    <source>
        <dbReference type="Proteomes" id="UP000267096"/>
    </source>
</evidence>
<dbReference type="SUPFAM" id="SSF52972">
    <property type="entry name" value="ITPase-like"/>
    <property type="match status" value="1"/>
</dbReference>
<dbReference type="WBParaSite" id="ASIM_0001593001-mRNA-1">
    <property type="protein sequence ID" value="ASIM_0001593001-mRNA-1"/>
    <property type="gene ID" value="ASIM_0001593001"/>
</dbReference>